<evidence type="ECO:0000256" key="1">
    <source>
        <dbReference type="SAM" id="MobiDB-lite"/>
    </source>
</evidence>
<protein>
    <submittedName>
        <fullName evidence="3">Uncharacterized protein</fullName>
    </submittedName>
</protein>
<dbReference type="Proteomes" id="UP000179642">
    <property type="component" value="Unassembled WGS sequence"/>
</dbReference>
<keyword evidence="2" id="KW-1133">Transmembrane helix</keyword>
<organism evidence="3 4">
    <name type="scientific">Streptomyces monashensis</name>
    <dbReference type="NCBI Taxonomy" id="1678012"/>
    <lineage>
        <taxon>Bacteria</taxon>
        <taxon>Bacillati</taxon>
        <taxon>Actinomycetota</taxon>
        <taxon>Actinomycetes</taxon>
        <taxon>Kitasatosporales</taxon>
        <taxon>Streptomycetaceae</taxon>
        <taxon>Streptomyces</taxon>
    </lineage>
</organism>
<evidence type="ECO:0000256" key="2">
    <source>
        <dbReference type="SAM" id="Phobius"/>
    </source>
</evidence>
<gene>
    <name evidence="3" type="ORF">BIV23_43480</name>
</gene>
<feature type="compositionally biased region" description="Polar residues" evidence="1">
    <location>
        <begin position="66"/>
        <end position="75"/>
    </location>
</feature>
<reference evidence="3 4" key="1">
    <citation type="submission" date="2016-10" db="EMBL/GenBank/DDBJ databases">
        <title>Genome sequence of Streptomyces sp. MUSC 1.</title>
        <authorList>
            <person name="Lee L.-H."/>
            <person name="Ser H.-L."/>
            <person name="Law J.W.-F."/>
        </authorList>
    </citation>
    <scope>NUCLEOTIDE SEQUENCE [LARGE SCALE GENOMIC DNA]</scope>
    <source>
        <strain evidence="3 4">MUSC 1</strain>
    </source>
</reference>
<accession>A0A1S2NZ46</accession>
<dbReference type="EMBL" id="MLYO01000120">
    <property type="protein sequence ID" value="OIJ86748.1"/>
    <property type="molecule type" value="Genomic_DNA"/>
</dbReference>
<keyword evidence="4" id="KW-1185">Reference proteome</keyword>
<keyword evidence="2" id="KW-0472">Membrane</keyword>
<dbReference type="AlphaFoldDB" id="A0A1S2NZ46"/>
<feature type="region of interest" description="Disordered" evidence="1">
    <location>
        <begin position="66"/>
        <end position="94"/>
    </location>
</feature>
<evidence type="ECO:0000313" key="3">
    <source>
        <dbReference type="EMBL" id="OIJ86748.1"/>
    </source>
</evidence>
<comment type="caution">
    <text evidence="3">The sequence shown here is derived from an EMBL/GenBank/DDBJ whole genome shotgun (WGS) entry which is preliminary data.</text>
</comment>
<proteinExistence type="predicted"/>
<sequence length="260" mass="26105">MNDENAEAKLMFNRVLAGDDGGDGPDMEAILVRGKRRKLQRTLAIAGSCAAVAAVVVGLSLTQSLAGSSSAQNDSPALAGEASTPGLPPHDLSKGNTEAVHAQLLAALKAHVPAGVTIAAGSGPTSFRLTHPDGTVTTLSAQVGRRTLAGLPNPCTGSRYTSRCQPVSLPDGSRGWASVTNNGAGPGGVVSVTAVTQEGQVFGLDDGNTEALSGGTAVNGTPLTQQQLIALVEQPDVLTALKKAPTDEATPAPAGVPHRA</sequence>
<evidence type="ECO:0000313" key="4">
    <source>
        <dbReference type="Proteomes" id="UP000179642"/>
    </source>
</evidence>
<name>A0A1S2NZ46_9ACTN</name>
<keyword evidence="2" id="KW-0812">Transmembrane</keyword>
<feature type="transmembrane region" description="Helical" evidence="2">
    <location>
        <begin position="43"/>
        <end position="61"/>
    </location>
</feature>